<proteinExistence type="predicted"/>
<accession>A0ABY8MFF8</accession>
<organism evidence="3 4">
    <name type="scientific">Candidatus Haliotispira prima</name>
    <dbReference type="NCBI Taxonomy" id="3034016"/>
    <lineage>
        <taxon>Bacteria</taxon>
        <taxon>Pseudomonadati</taxon>
        <taxon>Spirochaetota</taxon>
        <taxon>Spirochaetia</taxon>
        <taxon>Spirochaetales</taxon>
        <taxon>Spirochaetaceae</taxon>
        <taxon>Candidatus Haliotispira</taxon>
    </lineage>
</organism>
<dbReference type="NCBIfam" id="TIGR02605">
    <property type="entry name" value="CxxC_CxxC_SSSS"/>
    <property type="match status" value="1"/>
</dbReference>
<dbReference type="SMART" id="SM00834">
    <property type="entry name" value="CxxC_CXXC_SSSS"/>
    <property type="match status" value="1"/>
</dbReference>
<dbReference type="PANTHER" id="PTHR34404:SF2">
    <property type="entry name" value="CONSERVED SERINE RICH PROTEIN"/>
    <property type="match status" value="1"/>
</dbReference>
<feature type="compositionally biased region" description="Basic and acidic residues" evidence="1">
    <location>
        <begin position="58"/>
        <end position="67"/>
    </location>
</feature>
<feature type="compositionally biased region" description="Low complexity" evidence="1">
    <location>
        <begin position="68"/>
        <end position="82"/>
    </location>
</feature>
<reference evidence="3 4" key="1">
    <citation type="submission" date="2023-04" db="EMBL/GenBank/DDBJ databases">
        <title>Spirochaete genome identified in red abalone sample constitutes a novel genus.</title>
        <authorList>
            <person name="Sharma S.P."/>
            <person name="Purcell C.M."/>
            <person name="Hyde J.R."/>
            <person name="Severin A.J."/>
        </authorList>
    </citation>
    <scope>NUCLEOTIDE SEQUENCE [LARGE SCALE GENOMIC DNA]</scope>
    <source>
        <strain evidence="3 4">SP-2023</strain>
    </source>
</reference>
<evidence type="ECO:0000313" key="3">
    <source>
        <dbReference type="EMBL" id="WGK68721.1"/>
    </source>
</evidence>
<evidence type="ECO:0000313" key="4">
    <source>
        <dbReference type="Proteomes" id="UP001228690"/>
    </source>
</evidence>
<protein>
    <submittedName>
        <fullName evidence="3">Zinc ribbon domain-containing protein</fullName>
    </submittedName>
</protein>
<sequence>MPTYDYQCDSCHAELETFQSIHDEPLQDCPHCQQPKLRRLISGAGVIFKGSGFYVNDSKKTDSKKSESPAPAAPGTTKTTSA</sequence>
<dbReference type="EMBL" id="CP123443">
    <property type="protein sequence ID" value="WGK68721.1"/>
    <property type="molecule type" value="Genomic_DNA"/>
</dbReference>
<dbReference type="Pfam" id="PF09723">
    <property type="entry name" value="Zn_ribbon_8"/>
    <property type="match status" value="1"/>
</dbReference>
<gene>
    <name evidence="3" type="ORF">P0082_09555</name>
</gene>
<feature type="region of interest" description="Disordered" evidence="1">
    <location>
        <begin position="58"/>
        <end position="82"/>
    </location>
</feature>
<evidence type="ECO:0000259" key="2">
    <source>
        <dbReference type="SMART" id="SM00834"/>
    </source>
</evidence>
<feature type="domain" description="Putative regulatory protein FmdB zinc ribbon" evidence="2">
    <location>
        <begin position="1"/>
        <end position="42"/>
    </location>
</feature>
<dbReference type="InterPro" id="IPR013429">
    <property type="entry name" value="Regulatory_FmdB_Zinc_ribbon"/>
</dbReference>
<dbReference type="PANTHER" id="PTHR34404">
    <property type="entry name" value="REGULATORY PROTEIN, FMDB FAMILY"/>
    <property type="match status" value="1"/>
</dbReference>
<keyword evidence="4" id="KW-1185">Reference proteome</keyword>
<evidence type="ECO:0000256" key="1">
    <source>
        <dbReference type="SAM" id="MobiDB-lite"/>
    </source>
</evidence>
<dbReference type="Proteomes" id="UP001228690">
    <property type="component" value="Chromosome"/>
</dbReference>
<dbReference type="RefSeq" id="WP_326926907.1">
    <property type="nucleotide sequence ID" value="NZ_CP123443.1"/>
</dbReference>
<name>A0ABY8MFF8_9SPIO</name>